<dbReference type="EMBL" id="SZZP01000022">
    <property type="protein sequence ID" value="TKV77672.1"/>
    <property type="molecule type" value="Genomic_DNA"/>
</dbReference>
<reference evidence="2 3" key="1">
    <citation type="submission" date="2019-05" db="EMBL/GenBank/DDBJ databases">
        <title>Draft Genome of Bradyrhizobium elkanii strain SEMIA 938, Used in Commercial Inoculants for Lupinus spp. in Brazil.</title>
        <authorList>
            <person name="Hungria M."/>
            <person name="Delamuta J.R.M."/>
            <person name="Ribeiro R.A."/>
            <person name="Nogueira M.A."/>
        </authorList>
    </citation>
    <scope>NUCLEOTIDE SEQUENCE [LARGE SCALE GENOMIC DNA]</scope>
    <source>
        <strain evidence="2 3">Semia 938</strain>
    </source>
</reference>
<keyword evidence="2" id="KW-0223">Dioxygenase</keyword>
<dbReference type="PANTHER" id="PTHR36110">
    <property type="entry name" value="RING-CLEAVING DIOXYGENASE MHQE-RELATED"/>
    <property type="match status" value="1"/>
</dbReference>
<dbReference type="GO" id="GO:0051213">
    <property type="term" value="F:dioxygenase activity"/>
    <property type="evidence" value="ECO:0007669"/>
    <property type="project" value="UniProtKB-KW"/>
</dbReference>
<evidence type="ECO:0000313" key="2">
    <source>
        <dbReference type="EMBL" id="TKV77672.1"/>
    </source>
</evidence>
<dbReference type="RefSeq" id="WP_137482454.1">
    <property type="nucleotide sequence ID" value="NZ_SZZP01000022.1"/>
</dbReference>
<protein>
    <submittedName>
        <fullName evidence="2">Ring-cleaving dioxygenase</fullName>
    </submittedName>
</protein>
<feature type="domain" description="VOC" evidence="1">
    <location>
        <begin position="150"/>
        <end position="270"/>
    </location>
</feature>
<dbReference type="CDD" id="cd08347">
    <property type="entry name" value="PcpA_C_like"/>
    <property type="match status" value="1"/>
</dbReference>
<dbReference type="Proteomes" id="UP000305095">
    <property type="component" value="Unassembled WGS sequence"/>
</dbReference>
<dbReference type="PANTHER" id="PTHR36110:SF2">
    <property type="entry name" value="RING-CLEAVING DIOXYGENASE MHQE-RELATED"/>
    <property type="match status" value="1"/>
</dbReference>
<dbReference type="PROSITE" id="PS51819">
    <property type="entry name" value="VOC"/>
    <property type="match status" value="2"/>
</dbReference>
<dbReference type="AlphaFoldDB" id="A0A4U6RVU8"/>
<feature type="domain" description="VOC" evidence="1">
    <location>
        <begin position="3"/>
        <end position="128"/>
    </location>
</feature>
<dbReference type="Pfam" id="PF00903">
    <property type="entry name" value="Glyoxalase"/>
    <property type="match status" value="2"/>
</dbReference>
<dbReference type="InterPro" id="IPR037523">
    <property type="entry name" value="VOC_core"/>
</dbReference>
<dbReference type="InterPro" id="IPR052537">
    <property type="entry name" value="Extradiol_RC_dioxygenase"/>
</dbReference>
<dbReference type="SUPFAM" id="SSF54593">
    <property type="entry name" value="Glyoxalase/Bleomycin resistance protein/Dihydroxybiphenyl dioxygenase"/>
    <property type="match status" value="1"/>
</dbReference>
<dbReference type="Gene3D" id="3.10.180.10">
    <property type="entry name" value="2,3-Dihydroxybiphenyl 1,2-Dioxygenase, domain 1"/>
    <property type="match status" value="2"/>
</dbReference>
<proteinExistence type="predicted"/>
<dbReference type="InterPro" id="IPR004360">
    <property type="entry name" value="Glyas_Fos-R_dOase_dom"/>
</dbReference>
<comment type="caution">
    <text evidence="2">The sequence shown here is derived from an EMBL/GenBank/DDBJ whole genome shotgun (WGS) entry which is preliminary data.</text>
</comment>
<organism evidence="2 3">
    <name type="scientific">Bradyrhizobium elkanii</name>
    <dbReference type="NCBI Taxonomy" id="29448"/>
    <lineage>
        <taxon>Bacteria</taxon>
        <taxon>Pseudomonadati</taxon>
        <taxon>Pseudomonadota</taxon>
        <taxon>Alphaproteobacteria</taxon>
        <taxon>Hyphomicrobiales</taxon>
        <taxon>Nitrobacteraceae</taxon>
        <taxon>Bradyrhizobium</taxon>
    </lineage>
</organism>
<evidence type="ECO:0000313" key="3">
    <source>
        <dbReference type="Proteomes" id="UP000305095"/>
    </source>
</evidence>
<gene>
    <name evidence="2" type="ORF">FDV58_30720</name>
</gene>
<name>A0A4U6RVU8_BRAEL</name>
<evidence type="ECO:0000259" key="1">
    <source>
        <dbReference type="PROSITE" id="PS51819"/>
    </source>
</evidence>
<keyword evidence="2" id="KW-0560">Oxidoreductase</keyword>
<accession>A0A4U6RVU8</accession>
<dbReference type="InterPro" id="IPR029068">
    <property type="entry name" value="Glyas_Bleomycin-R_OHBP_Dase"/>
</dbReference>
<sequence length="312" mass="34361">MSGIHHVTAIAGEPQKNFSFYTRDLGLRFIKKTVNFDDPATYHFYYGDETGRPGSILTFFPWDGAPAGRRGVGETHQTTFRVPQRSLGYWTQRFLEKGIKYEALEKRFGESVLAFSDPDGMALALVGIAGAGEEPAWSNGDVPVEHAIRGFQGVTLLLDDAAKTANILTDVFGFRETAREGSVTRFKAPGDAQGNVVDIYEAKGFLRGSQGRGSVHHIAFRAKDDAEQGVMAQKLVSNHGLHPTEQKDRNYFRSIYFREPGGVLFEIATDIPGFAVDEPVETLGRDLKLPSFLEPHRKEIEGVLPVLQGAAS</sequence>